<proteinExistence type="predicted"/>
<dbReference type="EMBL" id="FNQY01000002">
    <property type="protein sequence ID" value="SDZ81831.1"/>
    <property type="molecule type" value="Genomic_DNA"/>
</dbReference>
<accession>A0A1H3W4Q5</accession>
<evidence type="ECO:0000313" key="2">
    <source>
        <dbReference type="Proteomes" id="UP000199041"/>
    </source>
</evidence>
<evidence type="ECO:0000313" key="1">
    <source>
        <dbReference type="EMBL" id="SDZ81831.1"/>
    </source>
</evidence>
<name>A0A1H3W4Q5_9BACT</name>
<gene>
    <name evidence="1" type="ORF">SAMN05192529_102115</name>
</gene>
<protein>
    <submittedName>
        <fullName evidence="1">Uncharacterized protein</fullName>
    </submittedName>
</protein>
<reference evidence="1 2" key="1">
    <citation type="submission" date="2016-10" db="EMBL/GenBank/DDBJ databases">
        <authorList>
            <person name="de Groot N.N."/>
        </authorList>
    </citation>
    <scope>NUCLEOTIDE SEQUENCE [LARGE SCALE GENOMIC DNA]</scope>
    <source>
        <strain evidence="1 2">Vu-144</strain>
    </source>
</reference>
<dbReference type="Pfam" id="PF26211">
    <property type="entry name" value="Phage_phiTE_072"/>
    <property type="match status" value="1"/>
</dbReference>
<dbReference type="AlphaFoldDB" id="A0A1H3W4Q5"/>
<organism evidence="1 2">
    <name type="scientific">Arachidicoccus rhizosphaerae</name>
    <dbReference type="NCBI Taxonomy" id="551991"/>
    <lineage>
        <taxon>Bacteria</taxon>
        <taxon>Pseudomonadati</taxon>
        <taxon>Bacteroidota</taxon>
        <taxon>Chitinophagia</taxon>
        <taxon>Chitinophagales</taxon>
        <taxon>Chitinophagaceae</taxon>
        <taxon>Arachidicoccus</taxon>
    </lineage>
</organism>
<dbReference type="STRING" id="551991.SAMN05192529_102115"/>
<dbReference type="RefSeq" id="WP_211481731.1">
    <property type="nucleotide sequence ID" value="NZ_FNQY01000002.1"/>
</dbReference>
<keyword evidence="2" id="KW-1185">Reference proteome</keyword>
<sequence>MNEIKAKVYTLYTENGNWLGKVVLTSDGMFAGDTDWGSLCNTWPRTGCDDFREFICRLNVDYFATKLYTGMSFILNGKKCEQACKRFAEKILPPLQKVLKQELENGIDW</sequence>
<dbReference type="Proteomes" id="UP000199041">
    <property type="component" value="Unassembled WGS sequence"/>
</dbReference>
<dbReference type="InterPro" id="IPR058701">
    <property type="entry name" value="PhiTE_072-like"/>
</dbReference>